<gene>
    <name evidence="1" type="ORF">C6P40_003915</name>
</gene>
<organism evidence="1 2">
    <name type="scientific">Pichia californica</name>
    <dbReference type="NCBI Taxonomy" id="460514"/>
    <lineage>
        <taxon>Eukaryota</taxon>
        <taxon>Fungi</taxon>
        <taxon>Dikarya</taxon>
        <taxon>Ascomycota</taxon>
        <taxon>Saccharomycotina</taxon>
        <taxon>Pichiomycetes</taxon>
        <taxon>Pichiales</taxon>
        <taxon>Pichiaceae</taxon>
        <taxon>Pichia</taxon>
    </lineage>
</organism>
<dbReference type="EMBL" id="PUHW01000471">
    <property type="protein sequence ID" value="KAG0686515.1"/>
    <property type="molecule type" value="Genomic_DNA"/>
</dbReference>
<dbReference type="AlphaFoldDB" id="A0A9P6WG43"/>
<name>A0A9P6WG43_9ASCO</name>
<reference evidence="1" key="1">
    <citation type="submission" date="2020-11" db="EMBL/GenBank/DDBJ databases">
        <title>Kefir isolates.</title>
        <authorList>
            <person name="Marcisauskas S."/>
            <person name="Kim Y."/>
            <person name="Blasche S."/>
        </authorList>
    </citation>
    <scope>NUCLEOTIDE SEQUENCE</scope>
    <source>
        <strain evidence="1">Olga-1</strain>
    </source>
</reference>
<evidence type="ECO:0000313" key="2">
    <source>
        <dbReference type="Proteomes" id="UP000697127"/>
    </source>
</evidence>
<feature type="non-terminal residue" evidence="1">
    <location>
        <position position="1"/>
    </location>
</feature>
<evidence type="ECO:0000313" key="1">
    <source>
        <dbReference type="EMBL" id="KAG0686515.1"/>
    </source>
</evidence>
<proteinExistence type="predicted"/>
<comment type="caution">
    <text evidence="1">The sequence shown here is derived from an EMBL/GenBank/DDBJ whole genome shotgun (WGS) entry which is preliminary data.</text>
</comment>
<sequence length="617" mass="71923">FQYPITATIDLNTEPLCLSNSTYQASEIENLLLSSTNNSSSDNNFKSNLIDYNNNNNNNNNYIPLKTNFDTSPVKATSKFNEFPLDINARKSNRIFSTDHSIIIQHIETTYRLMLILAQALFMKDIKMLMIFTKGSQLDHRIYLDYLHVTVISQLFNKLLRKSFLLLSMDYYKNTILKQKMLKFATCKEKLAISCVCENLSVISIGEITNIIKNDYLPFFNNFFIGGRNLFLGSFFILDDCLGYHFKNGLKYDMSFEEGNKAVKLVGIFSTGIYSIIMARSKENTLLTSTNMISSYLITFFRRILTKNYNVKIFEQFKFIVDKHSNDLNHDINYENLKYFCDKHLPLLNANIHENSLLGFNNGYLIRIYNSFKSISPFNLINLTNGIVELFEGRELDIIIFLYYSTVAHILDALMPGRNIVCGSFTGSEMDIYSTGNITKLMRLFGYIRSQSLKLTAIYLIRTGLFIRWQWTYYKNYLSNLTLAHLLEDDKEMSIIERYLRLKNFKDNCVVDEITVETFLLDKGQFFKKWNYPNYSGNKPKRIDKVSENKIMNFFDHDENALIEDFIKTNTGFLSMDYDITADKIGNDSIIMRTKFVDENQIKILWKLVTYIRINNL</sequence>
<dbReference type="Proteomes" id="UP000697127">
    <property type="component" value="Unassembled WGS sequence"/>
</dbReference>
<keyword evidence="2" id="KW-1185">Reference proteome</keyword>
<accession>A0A9P6WG43</accession>
<protein>
    <submittedName>
        <fullName evidence="1">Uncharacterized protein</fullName>
    </submittedName>
</protein>